<reference evidence="4" key="1">
    <citation type="journal article" date="2013" name="Nature">
        <title>Pan genome of the phytoplankton Emiliania underpins its global distribution.</title>
        <authorList>
            <person name="Read B.A."/>
            <person name="Kegel J."/>
            <person name="Klute M.J."/>
            <person name="Kuo A."/>
            <person name="Lefebvre S.C."/>
            <person name="Maumus F."/>
            <person name="Mayer C."/>
            <person name="Miller J."/>
            <person name="Monier A."/>
            <person name="Salamov A."/>
            <person name="Young J."/>
            <person name="Aguilar M."/>
            <person name="Claverie J.M."/>
            <person name="Frickenhaus S."/>
            <person name="Gonzalez K."/>
            <person name="Herman E.K."/>
            <person name="Lin Y.C."/>
            <person name="Napier J."/>
            <person name="Ogata H."/>
            <person name="Sarno A.F."/>
            <person name="Shmutz J."/>
            <person name="Schroeder D."/>
            <person name="de Vargas C."/>
            <person name="Verret F."/>
            <person name="von Dassow P."/>
            <person name="Valentin K."/>
            <person name="Van de Peer Y."/>
            <person name="Wheeler G."/>
            <person name="Dacks J.B."/>
            <person name="Delwiche C.F."/>
            <person name="Dyhrman S.T."/>
            <person name="Glockner G."/>
            <person name="John U."/>
            <person name="Richards T."/>
            <person name="Worden A.Z."/>
            <person name="Zhang X."/>
            <person name="Grigoriev I.V."/>
            <person name="Allen A.E."/>
            <person name="Bidle K."/>
            <person name="Borodovsky M."/>
            <person name="Bowler C."/>
            <person name="Brownlee C."/>
            <person name="Cock J.M."/>
            <person name="Elias M."/>
            <person name="Gladyshev V.N."/>
            <person name="Groth M."/>
            <person name="Guda C."/>
            <person name="Hadaegh A."/>
            <person name="Iglesias-Rodriguez M.D."/>
            <person name="Jenkins J."/>
            <person name="Jones B.M."/>
            <person name="Lawson T."/>
            <person name="Leese F."/>
            <person name="Lindquist E."/>
            <person name="Lobanov A."/>
            <person name="Lomsadze A."/>
            <person name="Malik S.B."/>
            <person name="Marsh M.E."/>
            <person name="Mackinder L."/>
            <person name="Mock T."/>
            <person name="Mueller-Roeber B."/>
            <person name="Pagarete A."/>
            <person name="Parker M."/>
            <person name="Probert I."/>
            <person name="Quesneville H."/>
            <person name="Raines C."/>
            <person name="Rensing S.A."/>
            <person name="Riano-Pachon D.M."/>
            <person name="Richier S."/>
            <person name="Rokitta S."/>
            <person name="Shiraiwa Y."/>
            <person name="Soanes D.M."/>
            <person name="van der Giezen M."/>
            <person name="Wahlund T.M."/>
            <person name="Williams B."/>
            <person name="Wilson W."/>
            <person name="Wolfe G."/>
            <person name="Wurch L.L."/>
        </authorList>
    </citation>
    <scope>NUCLEOTIDE SEQUENCE</scope>
</reference>
<dbReference type="Proteomes" id="UP000013827">
    <property type="component" value="Unassembled WGS sequence"/>
</dbReference>
<accession>A0A0D3J7A9</accession>
<dbReference type="Pfam" id="PF00024">
    <property type="entry name" value="PAN_1"/>
    <property type="match status" value="1"/>
</dbReference>
<dbReference type="HOGENOM" id="CLU_988451_0_0_1"/>
<sequence>MHFTAPALQGCCVYPSPPPPPHPLPPPSPLPPPPHPPPPPPPPLPPRPPRPPPSPLPPPPPPWPPGALCPGGSPTSCQGAVWSTPACRGGACFSCGARGARVTWLTSVGGAEVAQACNRVATEFPAECGGCFSPLHRTAPAIEGCCLYPPPPPPAAAPLLLPSLLLPPPPPPPPRARRPPRTKGVSRSKGGDLWAPPAAAVRGEAGACRAGGGGRGTFTEAWGVRTHEQCRQRCASSSKCLGYEYAEVGSYRRCELHAATLVATAPGVKGYVCWTKQTPARP</sequence>
<dbReference type="InterPro" id="IPR003609">
    <property type="entry name" value="Pan_app"/>
</dbReference>
<dbReference type="KEGG" id="ehx:EMIHUDRAFT_444894"/>
<evidence type="ECO:0000256" key="1">
    <source>
        <dbReference type="SAM" id="MobiDB-lite"/>
    </source>
</evidence>
<protein>
    <recommendedName>
        <fullName evidence="2">Apple domain-containing protein</fullName>
    </recommendedName>
</protein>
<dbReference type="PaxDb" id="2903-EOD19394"/>
<reference evidence="3" key="2">
    <citation type="submission" date="2024-10" db="UniProtKB">
        <authorList>
            <consortium name="EnsemblProtists"/>
        </authorList>
    </citation>
    <scope>IDENTIFICATION</scope>
</reference>
<dbReference type="RefSeq" id="XP_005771823.1">
    <property type="nucleotide sequence ID" value="XM_005771766.1"/>
</dbReference>
<name>A0A0D3J7A9_EMIH1</name>
<evidence type="ECO:0000313" key="3">
    <source>
        <dbReference type="EnsemblProtists" id="EOD19394"/>
    </source>
</evidence>
<dbReference type="AlphaFoldDB" id="A0A0D3J7A9"/>
<evidence type="ECO:0000259" key="2">
    <source>
        <dbReference type="Pfam" id="PF00024"/>
    </source>
</evidence>
<feature type="domain" description="Apple" evidence="2">
    <location>
        <begin position="220"/>
        <end position="260"/>
    </location>
</feature>
<dbReference type="GeneID" id="17264940"/>
<feature type="region of interest" description="Disordered" evidence="1">
    <location>
        <begin position="159"/>
        <end position="196"/>
    </location>
</feature>
<dbReference type="EnsemblProtists" id="EOD19394">
    <property type="protein sequence ID" value="EOD19394"/>
    <property type="gene ID" value="EMIHUDRAFT_444894"/>
</dbReference>
<feature type="region of interest" description="Disordered" evidence="1">
    <location>
        <begin position="22"/>
        <end position="59"/>
    </location>
</feature>
<evidence type="ECO:0000313" key="4">
    <source>
        <dbReference type="Proteomes" id="UP000013827"/>
    </source>
</evidence>
<keyword evidence="4" id="KW-1185">Reference proteome</keyword>
<proteinExistence type="predicted"/>
<feature type="compositionally biased region" description="Pro residues" evidence="1">
    <location>
        <begin position="165"/>
        <end position="174"/>
    </location>
</feature>
<organism evidence="3 4">
    <name type="scientific">Emiliania huxleyi (strain CCMP1516)</name>
    <dbReference type="NCBI Taxonomy" id="280463"/>
    <lineage>
        <taxon>Eukaryota</taxon>
        <taxon>Haptista</taxon>
        <taxon>Haptophyta</taxon>
        <taxon>Prymnesiophyceae</taxon>
        <taxon>Isochrysidales</taxon>
        <taxon>Noelaerhabdaceae</taxon>
        <taxon>Emiliania</taxon>
    </lineage>
</organism>
<feature type="compositionally biased region" description="Basic residues" evidence="1">
    <location>
        <begin position="175"/>
        <end position="186"/>
    </location>
</feature>